<organism evidence="10 11">
    <name type="scientific">Gryllus longicercus</name>
    <dbReference type="NCBI Taxonomy" id="2509291"/>
    <lineage>
        <taxon>Eukaryota</taxon>
        <taxon>Metazoa</taxon>
        <taxon>Ecdysozoa</taxon>
        <taxon>Arthropoda</taxon>
        <taxon>Hexapoda</taxon>
        <taxon>Insecta</taxon>
        <taxon>Pterygota</taxon>
        <taxon>Neoptera</taxon>
        <taxon>Polyneoptera</taxon>
        <taxon>Orthoptera</taxon>
        <taxon>Ensifera</taxon>
        <taxon>Gryllidea</taxon>
        <taxon>Grylloidea</taxon>
        <taxon>Gryllidae</taxon>
        <taxon>Gryllinae</taxon>
        <taxon>Gryllus</taxon>
    </lineage>
</organism>
<dbReference type="AlphaFoldDB" id="A0AAN9V2B0"/>
<dbReference type="PANTHER" id="PTHR46379:SF1">
    <property type="entry name" value="ZINC FINGER MYND DOMAIN-CONTAINING PROTEIN 11"/>
    <property type="match status" value="1"/>
</dbReference>
<accession>A0AAN9V2B0</accession>
<comment type="subcellular location">
    <subcellularLocation>
        <location evidence="1">Nucleus</location>
    </subcellularLocation>
</comment>
<reference evidence="10 11" key="1">
    <citation type="submission" date="2024-03" db="EMBL/GenBank/DDBJ databases">
        <title>The genome assembly and annotation of the cricket Gryllus longicercus Weissman &amp; Gray.</title>
        <authorList>
            <person name="Szrajer S."/>
            <person name="Gray D."/>
            <person name="Ylla G."/>
        </authorList>
    </citation>
    <scope>NUCLEOTIDE SEQUENCE [LARGE SCALE GENOMIC DNA]</scope>
    <source>
        <strain evidence="10">DAG 2021-001</strain>
        <tissue evidence="10">Whole body minus gut</tissue>
    </source>
</reference>
<evidence type="ECO:0000256" key="4">
    <source>
        <dbReference type="ARBA" id="ARBA00023117"/>
    </source>
</evidence>
<dbReference type="InterPro" id="IPR048589">
    <property type="entry name" value="SAMD1-like_WH"/>
</dbReference>
<name>A0AAN9V2B0_9ORTH</name>
<dbReference type="InterPro" id="IPR001487">
    <property type="entry name" value="Bromodomain"/>
</dbReference>
<feature type="domain" description="Bromo" evidence="7">
    <location>
        <begin position="189"/>
        <end position="236"/>
    </location>
</feature>
<dbReference type="Pfam" id="PF00439">
    <property type="entry name" value="Bromodomain"/>
    <property type="match status" value="1"/>
</dbReference>
<evidence type="ECO:0008006" key="12">
    <source>
        <dbReference type="Google" id="ProtNLM"/>
    </source>
</evidence>
<keyword evidence="4 6" id="KW-0103">Bromodomain</keyword>
<dbReference type="PROSITE" id="PS50812">
    <property type="entry name" value="PWWP"/>
    <property type="match status" value="1"/>
</dbReference>
<dbReference type="SMART" id="SM00297">
    <property type="entry name" value="BROMO"/>
    <property type="match status" value="1"/>
</dbReference>
<dbReference type="PANTHER" id="PTHR46379">
    <property type="entry name" value="ZINC FINGER MYND DOMAIN-CONTAINING"/>
    <property type="match status" value="1"/>
</dbReference>
<dbReference type="GO" id="GO:0005634">
    <property type="term" value="C:nucleus"/>
    <property type="evidence" value="ECO:0007669"/>
    <property type="project" value="UniProtKB-SubCell"/>
</dbReference>
<dbReference type="SMART" id="SM00293">
    <property type="entry name" value="PWWP"/>
    <property type="match status" value="1"/>
</dbReference>
<dbReference type="PROSITE" id="PS50014">
    <property type="entry name" value="BROMODOMAIN_2"/>
    <property type="match status" value="1"/>
</dbReference>
<keyword evidence="11" id="KW-1185">Reference proteome</keyword>
<dbReference type="InterPro" id="IPR036427">
    <property type="entry name" value="Bromodomain-like_sf"/>
</dbReference>
<evidence type="ECO:0000313" key="10">
    <source>
        <dbReference type="EMBL" id="KAK7788533.1"/>
    </source>
</evidence>
<evidence type="ECO:0000256" key="1">
    <source>
        <dbReference type="ARBA" id="ARBA00004123"/>
    </source>
</evidence>
<dbReference type="PROSITE" id="PS52014">
    <property type="entry name" value="SAMD1_WH"/>
    <property type="match status" value="1"/>
</dbReference>
<proteinExistence type="predicted"/>
<dbReference type="EMBL" id="JAZDUA010001030">
    <property type="protein sequence ID" value="KAK7788533.1"/>
    <property type="molecule type" value="Genomic_DNA"/>
</dbReference>
<dbReference type="InterPro" id="IPR000313">
    <property type="entry name" value="PWWP_dom"/>
</dbReference>
<dbReference type="GO" id="GO:0034243">
    <property type="term" value="P:regulation of transcription elongation by RNA polymerase II"/>
    <property type="evidence" value="ECO:0007669"/>
    <property type="project" value="InterPro"/>
</dbReference>
<keyword evidence="2" id="KW-0597">Phosphoprotein</keyword>
<comment type="caution">
    <text evidence="10">The sequence shown here is derived from an EMBL/GenBank/DDBJ whole genome shotgun (WGS) entry which is preliminary data.</text>
</comment>
<dbReference type="Pfam" id="PF21524">
    <property type="entry name" value="SAMD1_WH"/>
    <property type="match status" value="1"/>
</dbReference>
<feature type="domain" description="SAMD1-like winged helix (WH)" evidence="9">
    <location>
        <begin position="9"/>
        <end position="85"/>
    </location>
</feature>
<evidence type="ECO:0000259" key="8">
    <source>
        <dbReference type="PROSITE" id="PS50812"/>
    </source>
</evidence>
<evidence type="ECO:0000313" key="11">
    <source>
        <dbReference type="Proteomes" id="UP001378592"/>
    </source>
</evidence>
<dbReference type="InterPro" id="IPR047269">
    <property type="entry name" value="ZMY11"/>
</dbReference>
<sequence length="719" mass="81704">MSSHLQPSTRRLSNSCLIKHFYSSVKVINGQRQAANAVRICKYMQRHHGIKPADCIAELELCVRDGLLHFERTVGKKGSKKGSVQERYVVPTKPLRDGHDWYCFECHKGGEVKCCSSCHRVFHTYCVKDLEPGNLLCYICIAQQDPISITKEKLNQLLGYLHRSMKDLVPANLKKWSKSLEDELAMKALLYNPVDLNTIQKKILAVHYSHWLEFAADVKNFVHNILIYFGERSSYTQQIIKMVEYCLHDIKEIEKCADCYEASNDRADKLWFCKPCKPLHRLVFAKLEAFPFWPAKVITHFDDKYDVRFFGSGHTRSVVSKAHVKTIPFSIKYIENLPKYGNTLSWEKAMKELIFHIICIGPRIILKRLPSNYHEKELLQTKGPNPQRITKRKMCDDITRNKKSRCHEEIGNNKTPNVYKSCDKRVRKSIECDTERCKVNVVDRNICCDDGSSEQPVITKDTQNFQSPLNTDVQETEMQEVDLPGKTDVRNIASRSETDSDSVSISELHEEIDIKDEYVEEYQVVQIESTDISETNGTFSKRNSERVEASSSNHALLKSAAQQIGTHQIDVPKKGDSVAHACQSEMQSDSVAFTVLNDGVTTKKKPEDGGKHQLINAKQVTDSGQKSNNIQNLGNSAEKYACCSKNDSDSLEILAESIIVKEEPPCLHCSGLDMIPRKEAEKLKEEAVAQTTKHFLAIIARLEEQCTKTNAEKLPSNGI</sequence>
<dbReference type="Gene3D" id="1.20.920.10">
    <property type="entry name" value="Bromodomain-like"/>
    <property type="match status" value="1"/>
</dbReference>
<evidence type="ECO:0000256" key="2">
    <source>
        <dbReference type="ARBA" id="ARBA00022553"/>
    </source>
</evidence>
<dbReference type="GO" id="GO:0003714">
    <property type="term" value="F:transcription corepressor activity"/>
    <property type="evidence" value="ECO:0007669"/>
    <property type="project" value="InterPro"/>
</dbReference>
<dbReference type="SUPFAM" id="SSF63748">
    <property type="entry name" value="Tudor/PWWP/MBT"/>
    <property type="match status" value="1"/>
</dbReference>
<protein>
    <recommendedName>
        <fullName evidence="12">Zinc finger MYND domain-containing protein 11</fullName>
    </recommendedName>
</protein>
<feature type="domain" description="PWWP" evidence="8">
    <location>
        <begin position="279"/>
        <end position="319"/>
    </location>
</feature>
<dbReference type="GO" id="GO:0006325">
    <property type="term" value="P:chromatin organization"/>
    <property type="evidence" value="ECO:0007669"/>
    <property type="project" value="UniProtKB-KW"/>
</dbReference>
<dbReference type="Proteomes" id="UP001378592">
    <property type="component" value="Unassembled WGS sequence"/>
</dbReference>
<dbReference type="SUPFAM" id="SSF47370">
    <property type="entry name" value="Bromodomain"/>
    <property type="match status" value="1"/>
</dbReference>
<evidence type="ECO:0000256" key="5">
    <source>
        <dbReference type="ARBA" id="ARBA00023242"/>
    </source>
</evidence>
<evidence type="ECO:0000256" key="3">
    <source>
        <dbReference type="ARBA" id="ARBA00022853"/>
    </source>
</evidence>
<dbReference type="SUPFAM" id="SSF57903">
    <property type="entry name" value="FYVE/PHD zinc finger"/>
    <property type="match status" value="1"/>
</dbReference>
<keyword evidence="5" id="KW-0539">Nucleus</keyword>
<dbReference type="InterPro" id="IPR013083">
    <property type="entry name" value="Znf_RING/FYVE/PHD"/>
</dbReference>
<dbReference type="GO" id="GO:0003677">
    <property type="term" value="F:DNA binding"/>
    <property type="evidence" value="ECO:0007669"/>
    <property type="project" value="InterPro"/>
</dbReference>
<dbReference type="GO" id="GO:0009966">
    <property type="term" value="P:regulation of signal transduction"/>
    <property type="evidence" value="ECO:0007669"/>
    <property type="project" value="TreeGrafter"/>
</dbReference>
<evidence type="ECO:0000259" key="9">
    <source>
        <dbReference type="PROSITE" id="PS52014"/>
    </source>
</evidence>
<gene>
    <name evidence="10" type="ORF">R5R35_003904</name>
</gene>
<keyword evidence="3" id="KW-0156">Chromatin regulator</keyword>
<evidence type="ECO:0000259" key="7">
    <source>
        <dbReference type="PROSITE" id="PS50014"/>
    </source>
</evidence>
<dbReference type="Gene3D" id="2.30.30.140">
    <property type="match status" value="1"/>
</dbReference>
<dbReference type="Gene3D" id="3.30.40.10">
    <property type="entry name" value="Zinc/RING finger domain, C3HC4 (zinc finger)"/>
    <property type="match status" value="1"/>
</dbReference>
<evidence type="ECO:0000256" key="6">
    <source>
        <dbReference type="PROSITE-ProRule" id="PRU00035"/>
    </source>
</evidence>
<dbReference type="InterPro" id="IPR011011">
    <property type="entry name" value="Znf_FYVE_PHD"/>
</dbReference>